<feature type="region of interest" description="Disordered" evidence="1">
    <location>
        <begin position="60"/>
        <end position="82"/>
    </location>
</feature>
<organism evidence="2 3">
    <name type="scientific">Fasciola gigantica</name>
    <name type="common">Giant liver fluke</name>
    <dbReference type="NCBI Taxonomy" id="46835"/>
    <lineage>
        <taxon>Eukaryota</taxon>
        <taxon>Metazoa</taxon>
        <taxon>Spiralia</taxon>
        <taxon>Lophotrochozoa</taxon>
        <taxon>Platyhelminthes</taxon>
        <taxon>Trematoda</taxon>
        <taxon>Digenea</taxon>
        <taxon>Plagiorchiida</taxon>
        <taxon>Echinostomata</taxon>
        <taxon>Echinostomatoidea</taxon>
        <taxon>Fasciolidae</taxon>
        <taxon>Fasciola</taxon>
    </lineage>
</organism>
<evidence type="ECO:0000256" key="1">
    <source>
        <dbReference type="SAM" id="MobiDB-lite"/>
    </source>
</evidence>
<feature type="compositionally biased region" description="Polar residues" evidence="1">
    <location>
        <begin position="152"/>
        <end position="162"/>
    </location>
</feature>
<comment type="caution">
    <text evidence="2">The sequence shown here is derived from an EMBL/GenBank/DDBJ whole genome shotgun (WGS) entry which is preliminary data.</text>
</comment>
<dbReference type="EMBL" id="SUNJ01005357">
    <property type="protein sequence ID" value="TPP63677.1"/>
    <property type="molecule type" value="Genomic_DNA"/>
</dbReference>
<gene>
    <name evidence="2" type="ORF">FGIG_11541</name>
</gene>
<feature type="region of interest" description="Disordered" evidence="1">
    <location>
        <begin position="116"/>
        <end position="199"/>
    </location>
</feature>
<protein>
    <submittedName>
        <fullName evidence="2">Uncharacterized protein</fullName>
    </submittedName>
</protein>
<reference evidence="2 3" key="1">
    <citation type="submission" date="2019-04" db="EMBL/GenBank/DDBJ databases">
        <title>Annotation for the trematode Fasciola gigantica.</title>
        <authorList>
            <person name="Choi Y.-J."/>
        </authorList>
    </citation>
    <scope>NUCLEOTIDE SEQUENCE [LARGE SCALE GENOMIC DNA]</scope>
    <source>
        <strain evidence="2">Uganda_cow_1</strain>
    </source>
</reference>
<dbReference type="OrthoDB" id="10637490at2759"/>
<feature type="compositionally biased region" description="Low complexity" evidence="1">
    <location>
        <begin position="179"/>
        <end position="189"/>
    </location>
</feature>
<proteinExistence type="predicted"/>
<feature type="compositionally biased region" description="Polar residues" evidence="1">
    <location>
        <begin position="60"/>
        <end position="80"/>
    </location>
</feature>
<name>A0A504YZM8_FASGI</name>
<dbReference type="Proteomes" id="UP000316759">
    <property type="component" value="Unassembled WGS sequence"/>
</dbReference>
<sequence length="199" mass="21795">MRADSWRCYVLEQFPYFLLLAPLVGTHHSRWRSIHPGQQCPRRTAAVVCVRCHLTSTPQLSQRPISVGSPQHSGLVSSVEQPKPAVSEAPLLVHTPLSGPQVSRTISQEAANLGALLRSRHPGPQPPERRESMLPRPSSTPSQHSLERDANRSSGSPQFRQNPTDRPDMLDSGAEDDGSGSPQSGHSSQRALHPLAEFM</sequence>
<accession>A0A504YZM8</accession>
<dbReference type="AlphaFoldDB" id="A0A504YZM8"/>
<evidence type="ECO:0000313" key="3">
    <source>
        <dbReference type="Proteomes" id="UP000316759"/>
    </source>
</evidence>
<evidence type="ECO:0000313" key="2">
    <source>
        <dbReference type="EMBL" id="TPP63677.1"/>
    </source>
</evidence>
<keyword evidence="3" id="KW-1185">Reference proteome</keyword>